<dbReference type="InterPro" id="IPR029052">
    <property type="entry name" value="Metallo-depent_PP-like"/>
</dbReference>
<dbReference type="PANTHER" id="PTHR31302">
    <property type="entry name" value="TRANSMEMBRANE PROTEIN WITH METALLOPHOSPHOESTERASE DOMAIN-RELATED"/>
    <property type="match status" value="1"/>
</dbReference>
<dbReference type="Gene3D" id="3.60.21.10">
    <property type="match status" value="1"/>
</dbReference>
<organism evidence="2 3">
    <name type="scientific">Ornatilinea apprima</name>
    <dbReference type="NCBI Taxonomy" id="1134406"/>
    <lineage>
        <taxon>Bacteria</taxon>
        <taxon>Bacillati</taxon>
        <taxon>Chloroflexota</taxon>
        <taxon>Anaerolineae</taxon>
        <taxon>Anaerolineales</taxon>
        <taxon>Anaerolineaceae</taxon>
        <taxon>Ornatilinea</taxon>
    </lineage>
</organism>
<dbReference type="SUPFAM" id="SSF56300">
    <property type="entry name" value="Metallo-dependent phosphatases"/>
    <property type="match status" value="1"/>
</dbReference>
<evidence type="ECO:0000313" key="2">
    <source>
        <dbReference type="EMBL" id="KPL76969.1"/>
    </source>
</evidence>
<dbReference type="InterPro" id="IPR051158">
    <property type="entry name" value="Metallophosphoesterase_sf"/>
</dbReference>
<dbReference type="Proteomes" id="UP000050417">
    <property type="component" value="Unassembled WGS sequence"/>
</dbReference>
<dbReference type="OrthoDB" id="9780884at2"/>
<evidence type="ECO:0000313" key="3">
    <source>
        <dbReference type="Proteomes" id="UP000050417"/>
    </source>
</evidence>
<dbReference type="InterPro" id="IPR004843">
    <property type="entry name" value="Calcineurin-like_PHP"/>
</dbReference>
<dbReference type="Pfam" id="PF00149">
    <property type="entry name" value="Metallophos"/>
    <property type="match status" value="1"/>
</dbReference>
<dbReference type="PANTHER" id="PTHR31302:SF0">
    <property type="entry name" value="TRANSMEMBRANE PROTEIN WITH METALLOPHOSPHOESTERASE DOMAIN"/>
    <property type="match status" value="1"/>
</dbReference>
<keyword evidence="3" id="KW-1185">Reference proteome</keyword>
<dbReference type="AlphaFoldDB" id="A0A0P6X561"/>
<proteinExistence type="predicted"/>
<dbReference type="GO" id="GO:0016787">
    <property type="term" value="F:hydrolase activity"/>
    <property type="evidence" value="ECO:0007669"/>
    <property type="project" value="InterPro"/>
</dbReference>
<dbReference type="RefSeq" id="WP_075062922.1">
    <property type="nucleotide sequence ID" value="NZ_LGCL01000024.1"/>
</dbReference>
<feature type="domain" description="Calcineurin-like phosphoesterase" evidence="1">
    <location>
        <begin position="50"/>
        <end position="250"/>
    </location>
</feature>
<name>A0A0P6X561_9CHLR</name>
<gene>
    <name evidence="2" type="ORF">ADN00_10325</name>
</gene>
<dbReference type="PATRIC" id="fig|1134406.4.peg.2531"/>
<accession>A0A0P6X561</accession>
<reference evidence="2 3" key="1">
    <citation type="submission" date="2015-07" db="EMBL/GenBank/DDBJ databases">
        <title>Genome sequence of Ornatilinea apprima DSM 23815.</title>
        <authorList>
            <person name="Hemp J."/>
            <person name="Ward L.M."/>
            <person name="Pace L.A."/>
            <person name="Fischer W.W."/>
        </authorList>
    </citation>
    <scope>NUCLEOTIDE SEQUENCE [LARGE SCALE GENOMIC DNA]</scope>
    <source>
        <strain evidence="2 3">P3M-1</strain>
    </source>
</reference>
<evidence type="ECO:0000259" key="1">
    <source>
        <dbReference type="Pfam" id="PF00149"/>
    </source>
</evidence>
<protein>
    <recommendedName>
        <fullName evidence="1">Calcineurin-like phosphoesterase domain-containing protein</fullName>
    </recommendedName>
</protein>
<sequence>MKTRFFPLLWILLAAIILTAAYTYFDNQRVILVRQQVEIENLPPEFEGFTILQVSDLHGKRFGANQQRLLELINNTPYDMLAISGDMDSGYQPDSQPFFELLDGLENKENIFYTSGNSGPYAFEELTGALTESGQVLQSKGVKPLNQLYTLQRGESRLYVGEFWLLDVIKIYNLGFSQQQLDQPGLSAADREYYQAAQQYGQELLAQLQPIQPGDTLIGITHVPFSIDSVSEMPAIAPSYDLVLAGHYHGGQIRLPLIGAVYIPDGASERGGFFPARDEVSGLKDWGDFQQYVSRGLGASSGIPLLNFRLFNTPEINLITLTAK</sequence>
<comment type="caution">
    <text evidence="2">The sequence shown here is derived from an EMBL/GenBank/DDBJ whole genome shotgun (WGS) entry which is preliminary data.</text>
</comment>
<dbReference type="EMBL" id="LGCL01000024">
    <property type="protein sequence ID" value="KPL76969.1"/>
    <property type="molecule type" value="Genomic_DNA"/>
</dbReference>